<keyword evidence="2" id="KW-0812">Transmembrane</keyword>
<evidence type="ECO:0000313" key="6">
    <source>
        <dbReference type="Proteomes" id="UP000234206"/>
    </source>
</evidence>
<dbReference type="InterPro" id="IPR032808">
    <property type="entry name" value="DoxX"/>
</dbReference>
<dbReference type="OrthoDB" id="329282at2"/>
<evidence type="ECO:0000256" key="4">
    <source>
        <dbReference type="ARBA" id="ARBA00023136"/>
    </source>
</evidence>
<keyword evidence="4" id="KW-0472">Membrane</keyword>
<evidence type="ECO:0000256" key="1">
    <source>
        <dbReference type="ARBA" id="ARBA00004141"/>
    </source>
</evidence>
<keyword evidence="6" id="KW-1185">Reference proteome</keyword>
<evidence type="ECO:0000313" key="5">
    <source>
        <dbReference type="EMBL" id="PKZ42585.1"/>
    </source>
</evidence>
<dbReference type="Proteomes" id="UP000234206">
    <property type="component" value="Unassembled WGS sequence"/>
</dbReference>
<dbReference type="RefSeq" id="WP_101849051.1">
    <property type="nucleotide sequence ID" value="NZ_JBHLVH010000013.1"/>
</dbReference>
<gene>
    <name evidence="5" type="ORF">CYJ76_01570</name>
</gene>
<proteinExistence type="predicted"/>
<evidence type="ECO:0000256" key="3">
    <source>
        <dbReference type="ARBA" id="ARBA00022989"/>
    </source>
</evidence>
<dbReference type="AlphaFoldDB" id="A0A2I1PD69"/>
<reference evidence="5 6" key="1">
    <citation type="submission" date="2017-12" db="EMBL/GenBank/DDBJ databases">
        <title>Phylogenetic diversity of female urinary microbiome.</title>
        <authorList>
            <person name="Thomas-White K."/>
            <person name="Wolfe A.J."/>
        </authorList>
    </citation>
    <scope>NUCLEOTIDE SEQUENCE [LARGE SCALE GENOMIC DNA]</scope>
    <source>
        <strain evidence="5 6">UMB1298</strain>
    </source>
</reference>
<evidence type="ECO:0000256" key="2">
    <source>
        <dbReference type="ARBA" id="ARBA00022692"/>
    </source>
</evidence>
<sequence>MDPIRMIARPMLGGIFLASGMQHVKNPSYGAEIAQQAADEVLEPVGVQTDGETLMKVHGYVSVVAGAGLALGVAPRLCALALAADVTAVNLSTHRFWEQDGEERQGTQIQFMKDLAIAGGLLLASVDTAGKPGLAWRAQNAASIAGDRADHLGTVAALKKDVLALQAENKALQAKATVSGSAGKATGKAAGVTGLLGSQAKAGKKAFAAKKRKDSFIDRALDAVEDSYNTAKKKVA</sequence>
<dbReference type="Pfam" id="PF07681">
    <property type="entry name" value="DoxX"/>
    <property type="match status" value="1"/>
</dbReference>
<comment type="caution">
    <text evidence="5">The sequence shown here is derived from an EMBL/GenBank/DDBJ whole genome shotgun (WGS) entry which is preliminary data.</text>
</comment>
<dbReference type="GO" id="GO:0016020">
    <property type="term" value="C:membrane"/>
    <property type="evidence" value="ECO:0007669"/>
    <property type="project" value="UniProtKB-SubCell"/>
</dbReference>
<protein>
    <submittedName>
        <fullName evidence="5">DoxX family protein</fullName>
    </submittedName>
</protein>
<accession>A0A2I1PD69</accession>
<organism evidence="5 6">
    <name type="scientific">Kytococcus schroeteri</name>
    <dbReference type="NCBI Taxonomy" id="138300"/>
    <lineage>
        <taxon>Bacteria</taxon>
        <taxon>Bacillati</taxon>
        <taxon>Actinomycetota</taxon>
        <taxon>Actinomycetes</taxon>
        <taxon>Micrococcales</taxon>
        <taxon>Kytococcaceae</taxon>
        <taxon>Kytococcus</taxon>
    </lineage>
</organism>
<comment type="subcellular location">
    <subcellularLocation>
        <location evidence="1">Membrane</location>
        <topology evidence="1">Multi-pass membrane protein</topology>
    </subcellularLocation>
</comment>
<dbReference type="EMBL" id="PKIZ01000002">
    <property type="protein sequence ID" value="PKZ42585.1"/>
    <property type="molecule type" value="Genomic_DNA"/>
</dbReference>
<keyword evidence="3" id="KW-1133">Transmembrane helix</keyword>
<name>A0A2I1PD69_9MICO</name>